<keyword evidence="8" id="KW-1185">Reference proteome</keyword>
<name>A0A9W6VDT6_9PSEU</name>
<protein>
    <submittedName>
        <fullName evidence="7">CoA ester lyase</fullName>
    </submittedName>
</protein>
<dbReference type="InterPro" id="IPR040442">
    <property type="entry name" value="Pyrv_kinase-like_dom_sf"/>
</dbReference>
<feature type="binding site" evidence="5">
    <location>
        <position position="122"/>
    </location>
    <ligand>
        <name>Mg(2+)</name>
        <dbReference type="ChEBI" id="CHEBI:18420"/>
    </ligand>
</feature>
<evidence type="ECO:0000259" key="6">
    <source>
        <dbReference type="Pfam" id="PF03328"/>
    </source>
</evidence>
<proteinExistence type="predicted"/>
<dbReference type="AlphaFoldDB" id="A0A9W6VDT6"/>
<dbReference type="InterPro" id="IPR005000">
    <property type="entry name" value="Aldolase/citrate-lyase_domain"/>
</dbReference>
<dbReference type="InterPro" id="IPR015813">
    <property type="entry name" value="Pyrv/PenolPyrv_kinase-like_dom"/>
</dbReference>
<keyword evidence="3 5" id="KW-0460">Magnesium</keyword>
<feature type="binding site" evidence="5">
    <location>
        <position position="148"/>
    </location>
    <ligand>
        <name>Mg(2+)</name>
        <dbReference type="ChEBI" id="CHEBI:18420"/>
    </ligand>
</feature>
<dbReference type="GO" id="GO:0006107">
    <property type="term" value="P:oxaloacetate metabolic process"/>
    <property type="evidence" value="ECO:0007669"/>
    <property type="project" value="TreeGrafter"/>
</dbReference>
<comment type="cofactor">
    <cofactor evidence="1">
        <name>Mg(2+)</name>
        <dbReference type="ChEBI" id="CHEBI:18420"/>
    </cofactor>
</comment>
<feature type="binding site" evidence="4">
    <location>
        <position position="67"/>
    </location>
    <ligand>
        <name>substrate</name>
    </ligand>
</feature>
<gene>
    <name evidence="7" type="ORF">Atai01_17090</name>
</gene>
<evidence type="ECO:0000256" key="4">
    <source>
        <dbReference type="PIRSR" id="PIRSR015582-1"/>
    </source>
</evidence>
<dbReference type="EMBL" id="BSTI01000003">
    <property type="protein sequence ID" value="GLY65090.1"/>
    <property type="molecule type" value="Genomic_DNA"/>
</dbReference>
<keyword evidence="2 5" id="KW-0479">Metal-binding</keyword>
<evidence type="ECO:0000256" key="1">
    <source>
        <dbReference type="ARBA" id="ARBA00001946"/>
    </source>
</evidence>
<dbReference type="PANTHER" id="PTHR32308">
    <property type="entry name" value="LYASE BETA SUBUNIT, PUTATIVE (AFU_ORTHOLOGUE AFUA_4G13030)-RELATED"/>
    <property type="match status" value="1"/>
</dbReference>
<evidence type="ECO:0000313" key="7">
    <source>
        <dbReference type="EMBL" id="GLY65090.1"/>
    </source>
</evidence>
<keyword evidence="7" id="KW-0456">Lyase</keyword>
<dbReference type="PANTHER" id="PTHR32308:SF10">
    <property type="entry name" value="CITRATE LYASE SUBUNIT BETA"/>
    <property type="match status" value="1"/>
</dbReference>
<evidence type="ECO:0000256" key="2">
    <source>
        <dbReference type="ARBA" id="ARBA00022723"/>
    </source>
</evidence>
<dbReference type="PIRSF" id="PIRSF015582">
    <property type="entry name" value="Cit_lyase_B"/>
    <property type="match status" value="1"/>
</dbReference>
<evidence type="ECO:0000256" key="5">
    <source>
        <dbReference type="PIRSR" id="PIRSR015582-2"/>
    </source>
</evidence>
<dbReference type="Proteomes" id="UP001165136">
    <property type="component" value="Unassembled WGS sequence"/>
</dbReference>
<organism evidence="7 8">
    <name type="scientific">Amycolatopsis taiwanensis</name>
    <dbReference type="NCBI Taxonomy" id="342230"/>
    <lineage>
        <taxon>Bacteria</taxon>
        <taxon>Bacillati</taxon>
        <taxon>Actinomycetota</taxon>
        <taxon>Actinomycetes</taxon>
        <taxon>Pseudonocardiales</taxon>
        <taxon>Pseudonocardiaceae</taxon>
        <taxon>Amycolatopsis</taxon>
    </lineage>
</organism>
<comment type="caution">
    <text evidence="7">The sequence shown here is derived from an EMBL/GenBank/DDBJ whole genome shotgun (WGS) entry which is preliminary data.</text>
</comment>
<dbReference type="Gene3D" id="3.20.20.60">
    <property type="entry name" value="Phosphoenolpyruvate-binding domains"/>
    <property type="match status" value="1"/>
</dbReference>
<dbReference type="Pfam" id="PF03328">
    <property type="entry name" value="HpcH_HpaI"/>
    <property type="match status" value="1"/>
</dbReference>
<sequence length="278" mass="29017">MIPPLVWLYVPGDRPERFAKALAAGADAVIIDLEDAVSAAKKDEARANVVDFLSRPSPGDGPEIQVRINDLATERGQADLAAIAGLPGLRSVRLPKVESPETLDVFARLVPDPAVGAYALVESARGLAAIGAIAGHPRASGLALGEQDLMAELSVTGESALDYLRMQAVIAAAAAGLPPVAMSVYANVADETGLLRACEHGRTLGMRGMAAIHPRQIPAIRRAFRPTDEEVARAREIVLAAEQAGANGAALLPDGRFVDAPIVIKAQRVLELAGQNPS</sequence>
<dbReference type="RefSeq" id="WP_285486438.1">
    <property type="nucleotide sequence ID" value="NZ_BSTI01000003.1"/>
</dbReference>
<dbReference type="GO" id="GO:0016829">
    <property type="term" value="F:lyase activity"/>
    <property type="evidence" value="ECO:0007669"/>
    <property type="project" value="UniProtKB-KW"/>
</dbReference>
<dbReference type="SUPFAM" id="SSF51621">
    <property type="entry name" value="Phosphoenolpyruvate/pyruvate domain"/>
    <property type="match status" value="1"/>
</dbReference>
<evidence type="ECO:0000313" key="8">
    <source>
        <dbReference type="Proteomes" id="UP001165136"/>
    </source>
</evidence>
<accession>A0A9W6VDT6</accession>
<reference evidence="7" key="1">
    <citation type="submission" date="2023-03" db="EMBL/GenBank/DDBJ databases">
        <title>Amycolatopsis taiwanensis NBRC 103393.</title>
        <authorList>
            <person name="Ichikawa N."/>
            <person name="Sato H."/>
            <person name="Tonouchi N."/>
        </authorList>
    </citation>
    <scope>NUCLEOTIDE SEQUENCE</scope>
    <source>
        <strain evidence="7">NBRC 103393</strain>
    </source>
</reference>
<feature type="binding site" evidence="4">
    <location>
        <position position="122"/>
    </location>
    <ligand>
        <name>substrate</name>
    </ligand>
</feature>
<dbReference type="InterPro" id="IPR011206">
    <property type="entry name" value="Citrate_lyase_beta/mcl1/mcl2"/>
</dbReference>
<feature type="domain" description="HpcH/HpaI aldolase/citrate lyase" evidence="6">
    <location>
        <begin position="7"/>
        <end position="214"/>
    </location>
</feature>
<evidence type="ECO:0000256" key="3">
    <source>
        <dbReference type="ARBA" id="ARBA00022842"/>
    </source>
</evidence>
<dbReference type="GO" id="GO:0000287">
    <property type="term" value="F:magnesium ion binding"/>
    <property type="evidence" value="ECO:0007669"/>
    <property type="project" value="TreeGrafter"/>
</dbReference>